<dbReference type="PIRSF" id="PIRSF002686">
    <property type="entry name" value="SLG"/>
    <property type="match status" value="1"/>
</dbReference>
<reference evidence="7 8" key="1">
    <citation type="journal article" date="2023" name="Hortic Res">
        <title>Pangenome of water caltrop reveals structural variations and asymmetric subgenome divergence after allopolyploidization.</title>
        <authorList>
            <person name="Zhang X."/>
            <person name="Chen Y."/>
            <person name="Wang L."/>
            <person name="Yuan Y."/>
            <person name="Fang M."/>
            <person name="Shi L."/>
            <person name="Lu R."/>
            <person name="Comes H.P."/>
            <person name="Ma Y."/>
            <person name="Chen Y."/>
            <person name="Huang G."/>
            <person name="Zhou Y."/>
            <person name="Zheng Z."/>
            <person name="Qiu Y."/>
        </authorList>
    </citation>
    <scope>NUCLEOTIDE SEQUENCE [LARGE SCALE GENOMIC DNA]</scope>
    <source>
        <tissue evidence="7">Roots</tissue>
    </source>
</reference>
<keyword evidence="8" id="KW-1185">Reference proteome</keyword>
<keyword evidence="2" id="KW-1015">Disulfide bond</keyword>
<dbReference type="PANTHER" id="PTHR47976:SF120">
    <property type="entry name" value="G-TYPE LECTIN S-RECEPTOR-LIKE SERINE_THREONINE-PROTEIN KINASE SD2-5"/>
    <property type="match status" value="1"/>
</dbReference>
<feature type="transmembrane region" description="Helical" evidence="4">
    <location>
        <begin position="436"/>
        <end position="462"/>
    </location>
</feature>
<keyword evidence="1 5" id="KW-0732">Signal</keyword>
<keyword evidence="3" id="KW-0325">Glycoprotein</keyword>
<keyword evidence="4" id="KW-0812">Transmembrane</keyword>
<dbReference type="InterPro" id="IPR035446">
    <property type="entry name" value="SLSG/EP1"/>
</dbReference>
<dbReference type="SMART" id="SM00108">
    <property type="entry name" value="B_lectin"/>
    <property type="match status" value="1"/>
</dbReference>
<gene>
    <name evidence="7" type="ORF">SAY87_031810</name>
</gene>
<protein>
    <recommendedName>
        <fullName evidence="6">Bulb-type lectin domain-containing protein</fullName>
    </recommendedName>
</protein>
<organism evidence="7 8">
    <name type="scientific">Trapa incisa</name>
    <dbReference type="NCBI Taxonomy" id="236973"/>
    <lineage>
        <taxon>Eukaryota</taxon>
        <taxon>Viridiplantae</taxon>
        <taxon>Streptophyta</taxon>
        <taxon>Embryophyta</taxon>
        <taxon>Tracheophyta</taxon>
        <taxon>Spermatophyta</taxon>
        <taxon>Magnoliopsida</taxon>
        <taxon>eudicotyledons</taxon>
        <taxon>Gunneridae</taxon>
        <taxon>Pentapetalae</taxon>
        <taxon>rosids</taxon>
        <taxon>malvids</taxon>
        <taxon>Myrtales</taxon>
        <taxon>Lythraceae</taxon>
        <taxon>Trapa</taxon>
    </lineage>
</organism>
<evidence type="ECO:0000313" key="7">
    <source>
        <dbReference type="EMBL" id="KAK4771278.1"/>
    </source>
</evidence>
<keyword evidence="4" id="KW-0472">Membrane</keyword>
<dbReference type="AlphaFoldDB" id="A0AAN7KVQ5"/>
<dbReference type="Proteomes" id="UP001345219">
    <property type="component" value="Chromosome 24"/>
</dbReference>
<comment type="caution">
    <text evidence="7">The sequence shown here is derived from an EMBL/GenBank/DDBJ whole genome shotgun (WGS) entry which is preliminary data.</text>
</comment>
<name>A0AAN7KVQ5_9MYRT</name>
<keyword evidence="4" id="KW-1133">Transmembrane helix</keyword>
<dbReference type="Gene3D" id="2.90.10.10">
    <property type="entry name" value="Bulb-type lectin domain"/>
    <property type="match status" value="1"/>
</dbReference>
<evidence type="ECO:0000256" key="5">
    <source>
        <dbReference type="SAM" id="SignalP"/>
    </source>
</evidence>
<dbReference type="InterPro" id="IPR001480">
    <property type="entry name" value="Bulb-type_lectin_dom"/>
</dbReference>
<sequence>MAPYYLPIFLLLSTTPLFIHASSKSDLPVGYRLTLAIPSEYTSGFIGRAYLMENDINKPTFRAALSVESVEAGKHSCSLEVFIGDVRVWNSGHYSRFLVSDECILEMTADGDLQLKGPGDRVGWRTGTSGQNVERMQMLRTGNMVLVDAENSIKWQSFNFPTDTMLWGQRLDVATRLTSFPRNSTYFYSFEIQHDRVALFLNSGQFKYSYWEFRPSKNRNITYVQLGWRGLELLDVHGKKIAQVLPFRRPGQEAPRFLALNNGTGNMGLYYYSPEEAGFSPDFRAVNDTCSLPTACRPYGICTFSNDCSCIRFTTGTGSHNEQGSQCGNELSEDPCEGLGRFEMVELDGVTSVLQGGSMGINMSKGECRRRCLEDCTCLAALYDFRNFSGASRCYSYGVMVGIRQIDRSRGLAFMVKVPKGAAQSGGRGRSNPKRWVLVLVGVVDGIIIVMVAGGVVYYYVIRKRRERGSNMASGNPPTEGI</sequence>
<accession>A0AAN7KVQ5</accession>
<evidence type="ECO:0000259" key="6">
    <source>
        <dbReference type="PROSITE" id="PS50927"/>
    </source>
</evidence>
<evidence type="ECO:0000256" key="3">
    <source>
        <dbReference type="ARBA" id="ARBA00023180"/>
    </source>
</evidence>
<dbReference type="EMBL" id="JAXIOK010000005">
    <property type="protein sequence ID" value="KAK4771278.1"/>
    <property type="molecule type" value="Genomic_DNA"/>
</dbReference>
<evidence type="ECO:0000313" key="8">
    <source>
        <dbReference type="Proteomes" id="UP001345219"/>
    </source>
</evidence>
<feature type="chain" id="PRO_5042897620" description="Bulb-type lectin domain-containing protein" evidence="5">
    <location>
        <begin position="22"/>
        <end position="482"/>
    </location>
</feature>
<evidence type="ECO:0000256" key="4">
    <source>
        <dbReference type="SAM" id="Phobius"/>
    </source>
</evidence>
<dbReference type="Pfam" id="PF01453">
    <property type="entry name" value="B_lectin"/>
    <property type="match status" value="1"/>
</dbReference>
<dbReference type="SUPFAM" id="SSF51110">
    <property type="entry name" value="alpha-D-mannose-specific plant lectins"/>
    <property type="match status" value="1"/>
</dbReference>
<dbReference type="InterPro" id="IPR036426">
    <property type="entry name" value="Bulb-type_lectin_dom_sf"/>
</dbReference>
<evidence type="ECO:0000256" key="2">
    <source>
        <dbReference type="ARBA" id="ARBA00023157"/>
    </source>
</evidence>
<dbReference type="PANTHER" id="PTHR47976">
    <property type="entry name" value="G-TYPE LECTIN S-RECEPTOR-LIKE SERINE/THREONINE-PROTEIN KINASE SD2-5"/>
    <property type="match status" value="1"/>
</dbReference>
<feature type="domain" description="Bulb-type lectin" evidence="6">
    <location>
        <begin position="26"/>
        <end position="159"/>
    </location>
</feature>
<dbReference type="PROSITE" id="PS50927">
    <property type="entry name" value="BULB_LECTIN"/>
    <property type="match status" value="1"/>
</dbReference>
<dbReference type="InterPro" id="IPR051343">
    <property type="entry name" value="G-type_lectin_kinases/EP1-like"/>
</dbReference>
<evidence type="ECO:0000256" key="1">
    <source>
        <dbReference type="ARBA" id="ARBA00022729"/>
    </source>
</evidence>
<feature type="signal peptide" evidence="5">
    <location>
        <begin position="1"/>
        <end position="21"/>
    </location>
</feature>
<proteinExistence type="predicted"/>